<evidence type="ECO:0000259" key="6">
    <source>
        <dbReference type="Pfam" id="PF00082"/>
    </source>
</evidence>
<evidence type="ECO:0000256" key="3">
    <source>
        <dbReference type="ARBA" id="ARBA00022825"/>
    </source>
</evidence>
<dbReference type="Proteomes" id="UP001140560">
    <property type="component" value="Unassembled WGS sequence"/>
</dbReference>
<comment type="caution">
    <text evidence="4">Lacks conserved residue(s) required for the propagation of feature annotation.</text>
</comment>
<sequence length="610" mass="69111">MQEVSQRLKENSVLIFHQNMSFFSPDSATVKTLVPDVQRPTTQTLKESIEQHQLFEIPVYGERFRIQERRTLAGKLALHLSIFCPWRHTSIPWESTSIHFVLLSRNKIDRTSPYISWQLGHDSATELSAPWHVEDEADSIDKEAAEISDDAREASLDALSRAFTSFAKLLLEVEYGSMSHTGFSLDDEDLRNSVRAYHDALQQDADPVTHGRYLQAVDACLRFHLIFQKARLYQELSQRVEGPETPEDTYRRLVRNEILPNLVVEVSGIQRFSETRRRTNSWVIDNDDSSSDSDFEVIDDDEVPRYHDHPPQRPTVPTTEHIAKFAQSLWSRWRDTTTTNSPRDGLETPRSLEWTSPSSGIYKGYQGTPRHNDTDPLKIGQMYPLLTLKAVSFACPDSTLKDPVPGPPSNVEFVATESSKTLDEELADIILSLSDSAGGSLLDEETYSSSLEAQCVLDTQLSSFCVLMALYRQKQTDKWFNNFLKLLKVFKTGRASGGRLKVAILDSGINYTHSDFDSEDKERIKERKSFIDEEADVDHVGHGTHIATIVLRLTENVDLYIGKVTNSKDAPQRNNLLKVGLYHTSQGYTSMTALTSGRQFSTQERLGKST</sequence>
<evidence type="ECO:0000313" key="8">
    <source>
        <dbReference type="EMBL" id="KAJ4370041.1"/>
    </source>
</evidence>
<keyword evidence="9" id="KW-1185">Reference proteome</keyword>
<dbReference type="Pfam" id="PF00082">
    <property type="entry name" value="Peptidase_S8"/>
    <property type="match status" value="1"/>
</dbReference>
<dbReference type="InterPro" id="IPR056002">
    <property type="entry name" value="DUF7580"/>
</dbReference>
<feature type="domain" description="Peptidase S8/S53" evidence="6">
    <location>
        <begin position="500"/>
        <end position="568"/>
    </location>
</feature>
<dbReference type="Pfam" id="PF24476">
    <property type="entry name" value="DUF7580"/>
    <property type="match status" value="1"/>
</dbReference>
<dbReference type="EMBL" id="JAPEUY010000009">
    <property type="protein sequence ID" value="KAJ4370041.1"/>
    <property type="molecule type" value="Genomic_DNA"/>
</dbReference>
<keyword evidence="2" id="KW-0378">Hydrolase</keyword>
<dbReference type="Gene3D" id="3.40.50.200">
    <property type="entry name" value="Peptidase S8/S53 domain"/>
    <property type="match status" value="1"/>
</dbReference>
<evidence type="ECO:0000256" key="4">
    <source>
        <dbReference type="PROSITE-ProRule" id="PRU01240"/>
    </source>
</evidence>
<gene>
    <name evidence="8" type="ORF">N0V83_005805</name>
</gene>
<dbReference type="InterPro" id="IPR023827">
    <property type="entry name" value="Peptidase_S8_Asp-AS"/>
</dbReference>
<evidence type="ECO:0000259" key="7">
    <source>
        <dbReference type="Pfam" id="PF24476"/>
    </source>
</evidence>
<accession>A0A9W8Y8I9</accession>
<keyword evidence="3" id="KW-0720">Serine protease</keyword>
<proteinExistence type="inferred from homology"/>
<dbReference type="InterPro" id="IPR036852">
    <property type="entry name" value="Peptidase_S8/S53_dom_sf"/>
</dbReference>
<comment type="caution">
    <text evidence="8">The sequence shown here is derived from an EMBL/GenBank/DDBJ whole genome shotgun (WGS) entry which is preliminary data.</text>
</comment>
<dbReference type="AlphaFoldDB" id="A0A9W8Y8I9"/>
<dbReference type="OrthoDB" id="206201at2759"/>
<dbReference type="PROSITE" id="PS51892">
    <property type="entry name" value="SUBTILASE"/>
    <property type="match status" value="1"/>
</dbReference>
<organism evidence="8 9">
    <name type="scientific">Neocucurbitaria cava</name>
    <dbReference type="NCBI Taxonomy" id="798079"/>
    <lineage>
        <taxon>Eukaryota</taxon>
        <taxon>Fungi</taxon>
        <taxon>Dikarya</taxon>
        <taxon>Ascomycota</taxon>
        <taxon>Pezizomycotina</taxon>
        <taxon>Dothideomycetes</taxon>
        <taxon>Pleosporomycetidae</taxon>
        <taxon>Pleosporales</taxon>
        <taxon>Pleosporineae</taxon>
        <taxon>Cucurbitariaceae</taxon>
        <taxon>Neocucurbitaria</taxon>
    </lineage>
</organism>
<feature type="region of interest" description="Disordered" evidence="5">
    <location>
        <begin position="334"/>
        <end position="373"/>
    </location>
</feature>
<dbReference type="GO" id="GO:0006508">
    <property type="term" value="P:proteolysis"/>
    <property type="evidence" value="ECO:0007669"/>
    <property type="project" value="UniProtKB-KW"/>
</dbReference>
<feature type="domain" description="DUF7580" evidence="7">
    <location>
        <begin position="7"/>
        <end position="266"/>
    </location>
</feature>
<comment type="similarity">
    <text evidence="4">Belongs to the peptidase S8 family.</text>
</comment>
<protein>
    <recommendedName>
        <fullName evidence="10">Peptidase S8/S53 domain-containing protein</fullName>
    </recommendedName>
</protein>
<reference evidence="8" key="1">
    <citation type="submission" date="2022-10" db="EMBL/GenBank/DDBJ databases">
        <title>Tapping the CABI collections for fungal endophytes: first genome assemblies for Collariella, Neodidymelliopsis, Ascochyta clinopodiicola, Didymella pomorum, Didymosphaeria variabile, Neocosmospora piperis and Neocucurbitaria cava.</title>
        <authorList>
            <person name="Hill R."/>
        </authorList>
    </citation>
    <scope>NUCLEOTIDE SEQUENCE</scope>
    <source>
        <strain evidence="8">IMI 356814</strain>
    </source>
</reference>
<evidence type="ECO:0008006" key="10">
    <source>
        <dbReference type="Google" id="ProtNLM"/>
    </source>
</evidence>
<evidence type="ECO:0000313" key="9">
    <source>
        <dbReference type="Proteomes" id="UP001140560"/>
    </source>
</evidence>
<dbReference type="SUPFAM" id="SSF52743">
    <property type="entry name" value="Subtilisin-like"/>
    <property type="match status" value="1"/>
</dbReference>
<evidence type="ECO:0000256" key="2">
    <source>
        <dbReference type="ARBA" id="ARBA00022801"/>
    </source>
</evidence>
<name>A0A9W8Y8I9_9PLEO</name>
<evidence type="ECO:0000256" key="5">
    <source>
        <dbReference type="SAM" id="MobiDB-lite"/>
    </source>
</evidence>
<keyword evidence="1" id="KW-0645">Protease</keyword>
<dbReference type="InterPro" id="IPR015500">
    <property type="entry name" value="Peptidase_S8_subtilisin-rel"/>
</dbReference>
<dbReference type="PROSITE" id="PS00136">
    <property type="entry name" value="SUBTILASE_ASP"/>
    <property type="match status" value="1"/>
</dbReference>
<dbReference type="GO" id="GO:0004252">
    <property type="term" value="F:serine-type endopeptidase activity"/>
    <property type="evidence" value="ECO:0007669"/>
    <property type="project" value="InterPro"/>
</dbReference>
<dbReference type="InterPro" id="IPR000209">
    <property type="entry name" value="Peptidase_S8/S53_dom"/>
</dbReference>
<evidence type="ECO:0000256" key="1">
    <source>
        <dbReference type="ARBA" id="ARBA00022670"/>
    </source>
</evidence>
<dbReference type="PRINTS" id="PR00723">
    <property type="entry name" value="SUBTILISIN"/>
</dbReference>